<comment type="caution">
    <text evidence="2">The sequence shown here is derived from an EMBL/GenBank/DDBJ whole genome shotgun (WGS) entry which is preliminary data.</text>
</comment>
<feature type="region of interest" description="Disordered" evidence="1">
    <location>
        <begin position="45"/>
        <end position="65"/>
    </location>
</feature>
<organism evidence="2 3">
    <name type="scientific">Pleurodeles waltl</name>
    <name type="common">Iberian ribbed newt</name>
    <dbReference type="NCBI Taxonomy" id="8319"/>
    <lineage>
        <taxon>Eukaryota</taxon>
        <taxon>Metazoa</taxon>
        <taxon>Chordata</taxon>
        <taxon>Craniata</taxon>
        <taxon>Vertebrata</taxon>
        <taxon>Euteleostomi</taxon>
        <taxon>Amphibia</taxon>
        <taxon>Batrachia</taxon>
        <taxon>Caudata</taxon>
        <taxon>Salamandroidea</taxon>
        <taxon>Salamandridae</taxon>
        <taxon>Pleurodelinae</taxon>
        <taxon>Pleurodeles</taxon>
    </lineage>
</organism>
<name>A0AAV7RH88_PLEWA</name>
<dbReference type="EMBL" id="JANPWB010000009">
    <property type="protein sequence ID" value="KAJ1150213.1"/>
    <property type="molecule type" value="Genomic_DNA"/>
</dbReference>
<sequence>MALRRGLSFILQNQSLAPGHPATAQRGSLRGHWRTMGPALGPVEWFPKESGTPRAVGLTSPVKPGTRMQVHGLRRAARRLWRRWRGRG</sequence>
<dbReference type="Proteomes" id="UP001066276">
    <property type="component" value="Chromosome 5"/>
</dbReference>
<evidence type="ECO:0000313" key="3">
    <source>
        <dbReference type="Proteomes" id="UP001066276"/>
    </source>
</evidence>
<protein>
    <submittedName>
        <fullName evidence="2">Uncharacterized protein</fullName>
    </submittedName>
</protein>
<reference evidence="2" key="1">
    <citation type="journal article" date="2022" name="bioRxiv">
        <title>Sequencing and chromosome-scale assembly of the giantPleurodeles waltlgenome.</title>
        <authorList>
            <person name="Brown T."/>
            <person name="Elewa A."/>
            <person name="Iarovenko S."/>
            <person name="Subramanian E."/>
            <person name="Araus A.J."/>
            <person name="Petzold A."/>
            <person name="Susuki M."/>
            <person name="Suzuki K.-i.T."/>
            <person name="Hayashi T."/>
            <person name="Toyoda A."/>
            <person name="Oliveira C."/>
            <person name="Osipova E."/>
            <person name="Leigh N.D."/>
            <person name="Simon A."/>
            <person name="Yun M.H."/>
        </authorList>
    </citation>
    <scope>NUCLEOTIDE SEQUENCE</scope>
    <source>
        <strain evidence="2">20211129_DDA</strain>
        <tissue evidence="2">Liver</tissue>
    </source>
</reference>
<evidence type="ECO:0000256" key="1">
    <source>
        <dbReference type="SAM" id="MobiDB-lite"/>
    </source>
</evidence>
<keyword evidence="3" id="KW-1185">Reference proteome</keyword>
<evidence type="ECO:0000313" key="2">
    <source>
        <dbReference type="EMBL" id="KAJ1150213.1"/>
    </source>
</evidence>
<dbReference type="AlphaFoldDB" id="A0AAV7RH88"/>
<gene>
    <name evidence="2" type="ORF">NDU88_003009</name>
</gene>
<accession>A0AAV7RH88</accession>
<proteinExistence type="predicted"/>